<protein>
    <submittedName>
        <fullName evidence="2">Uncharacterized protein</fullName>
    </submittedName>
</protein>
<feature type="compositionally biased region" description="Basic and acidic residues" evidence="1">
    <location>
        <begin position="95"/>
        <end position="108"/>
    </location>
</feature>
<dbReference type="AlphaFoldDB" id="A0A7S4CZG2"/>
<sequence length="141" mass="14797">MGKAPIKNVTRQPPRPHSPSERLAVHRCRLAAVLQLLPSGRGLQNAEGHTRICTVPPVHNTPSTHRPVNGGPYASALTIVASRGRLRAPQLLRSAEAHSSMDSDERHAPPPGDAICDHTSEGTGTHTRAHKGAGAAALSSA</sequence>
<name>A0A7S4CZG2_9EUGL</name>
<accession>A0A7S4CZG2</accession>
<gene>
    <name evidence="2" type="ORF">EGYM00163_LOCUS22461</name>
</gene>
<feature type="region of interest" description="Disordered" evidence="1">
    <location>
        <begin position="1"/>
        <end position="22"/>
    </location>
</feature>
<organism evidence="2">
    <name type="scientific">Eutreptiella gymnastica</name>
    <dbReference type="NCBI Taxonomy" id="73025"/>
    <lineage>
        <taxon>Eukaryota</taxon>
        <taxon>Discoba</taxon>
        <taxon>Euglenozoa</taxon>
        <taxon>Euglenida</taxon>
        <taxon>Spirocuta</taxon>
        <taxon>Euglenophyceae</taxon>
        <taxon>Eutreptiales</taxon>
        <taxon>Eutreptiaceae</taxon>
        <taxon>Eutreptiella</taxon>
    </lineage>
</organism>
<reference evidence="2" key="1">
    <citation type="submission" date="2021-01" db="EMBL/GenBank/DDBJ databases">
        <authorList>
            <person name="Corre E."/>
            <person name="Pelletier E."/>
            <person name="Niang G."/>
            <person name="Scheremetjew M."/>
            <person name="Finn R."/>
            <person name="Kale V."/>
            <person name="Holt S."/>
            <person name="Cochrane G."/>
            <person name="Meng A."/>
            <person name="Brown T."/>
            <person name="Cohen L."/>
        </authorList>
    </citation>
    <scope>NUCLEOTIDE SEQUENCE</scope>
    <source>
        <strain evidence="2">CCMP1594</strain>
    </source>
</reference>
<evidence type="ECO:0000313" key="2">
    <source>
        <dbReference type="EMBL" id="CAE0811313.1"/>
    </source>
</evidence>
<evidence type="ECO:0000256" key="1">
    <source>
        <dbReference type="SAM" id="MobiDB-lite"/>
    </source>
</evidence>
<proteinExistence type="predicted"/>
<feature type="region of interest" description="Disordered" evidence="1">
    <location>
        <begin position="94"/>
        <end position="141"/>
    </location>
</feature>
<dbReference type="EMBL" id="HBJA01063565">
    <property type="protein sequence ID" value="CAE0811313.1"/>
    <property type="molecule type" value="Transcribed_RNA"/>
</dbReference>